<dbReference type="AlphaFoldDB" id="A0A512NCZ0"/>
<dbReference type="EMBL" id="BKAJ01000071">
    <property type="protein sequence ID" value="GEP56819.1"/>
    <property type="molecule type" value="Genomic_DNA"/>
</dbReference>
<dbReference type="OrthoDB" id="5521250at2"/>
<keyword evidence="2" id="KW-1185">Reference proteome</keyword>
<proteinExistence type="predicted"/>
<organism evidence="1 2">
    <name type="scientific">Reyranella soli</name>
    <dbReference type="NCBI Taxonomy" id="1230389"/>
    <lineage>
        <taxon>Bacteria</taxon>
        <taxon>Pseudomonadati</taxon>
        <taxon>Pseudomonadota</taxon>
        <taxon>Alphaproteobacteria</taxon>
        <taxon>Hyphomicrobiales</taxon>
        <taxon>Reyranellaceae</taxon>
        <taxon>Reyranella</taxon>
    </lineage>
</organism>
<comment type="caution">
    <text evidence="1">The sequence shown here is derived from an EMBL/GenBank/DDBJ whole genome shotgun (WGS) entry which is preliminary data.</text>
</comment>
<accession>A0A512NCZ0</accession>
<dbReference type="RefSeq" id="WP_147151124.1">
    <property type="nucleotide sequence ID" value="NZ_BKAJ01000071.1"/>
</dbReference>
<evidence type="ECO:0000313" key="2">
    <source>
        <dbReference type="Proteomes" id="UP000321058"/>
    </source>
</evidence>
<sequence>MLRSFSKSPIAILVTGITIGTIAGACIAMAAQPNMQEALGQLQAARASLVKAEANKGGHRDRAIGFVDSAIAETRAGIAYAR</sequence>
<protein>
    <recommendedName>
        <fullName evidence="3">Lipoprotein</fullName>
    </recommendedName>
</protein>
<name>A0A512NCZ0_9HYPH</name>
<evidence type="ECO:0000313" key="1">
    <source>
        <dbReference type="EMBL" id="GEP56819.1"/>
    </source>
</evidence>
<dbReference type="PROSITE" id="PS51257">
    <property type="entry name" value="PROKAR_LIPOPROTEIN"/>
    <property type="match status" value="1"/>
</dbReference>
<evidence type="ECO:0008006" key="3">
    <source>
        <dbReference type="Google" id="ProtNLM"/>
    </source>
</evidence>
<dbReference type="Proteomes" id="UP000321058">
    <property type="component" value="Unassembled WGS sequence"/>
</dbReference>
<reference evidence="1 2" key="1">
    <citation type="submission" date="2019-07" db="EMBL/GenBank/DDBJ databases">
        <title>Whole genome shotgun sequence of Reyranella soli NBRC 108950.</title>
        <authorList>
            <person name="Hosoyama A."/>
            <person name="Uohara A."/>
            <person name="Ohji S."/>
            <person name="Ichikawa N."/>
        </authorList>
    </citation>
    <scope>NUCLEOTIDE SEQUENCE [LARGE SCALE GENOMIC DNA]</scope>
    <source>
        <strain evidence="1 2">NBRC 108950</strain>
    </source>
</reference>
<gene>
    <name evidence="1" type="ORF">RSO01_39850</name>
</gene>